<dbReference type="PANTHER" id="PTHR31698">
    <property type="entry name" value="LYSOZYME G FAMILY MEMBER"/>
    <property type="match status" value="1"/>
</dbReference>
<dbReference type="GO" id="GO:0005576">
    <property type="term" value="C:extracellular region"/>
    <property type="evidence" value="ECO:0007669"/>
    <property type="project" value="TreeGrafter"/>
</dbReference>
<dbReference type="Gene3D" id="1.10.530.10">
    <property type="match status" value="1"/>
</dbReference>
<evidence type="ECO:0000256" key="7">
    <source>
        <dbReference type="SAM" id="MobiDB-lite"/>
    </source>
</evidence>
<comment type="similarity">
    <text evidence="2">Belongs to the glycosyl hydrolase 23 family.</text>
</comment>
<dbReference type="EC" id="3.2.1.17" evidence="3"/>
<dbReference type="RefSeq" id="XP_019614493.1">
    <property type="nucleotide sequence ID" value="XM_019758934.1"/>
</dbReference>
<comment type="catalytic activity">
    <reaction evidence="1">
        <text>Hydrolysis of (1-&gt;4)-beta-linkages between N-acetylmuramic acid and N-acetyl-D-glucosamine residues in a peptidoglycan and between N-acetyl-D-glucosamine residues in chitodextrins.</text>
        <dbReference type="EC" id="3.2.1.17"/>
    </reaction>
</comment>
<protein>
    <recommendedName>
        <fullName evidence="4">Lysozyme g</fullName>
        <ecNumber evidence="3">3.2.1.17</ecNumber>
    </recommendedName>
    <alternativeName>
        <fullName evidence="6">1,4-beta-N-acetylmuramidase</fullName>
    </alternativeName>
</protein>
<sequence>MKEPGQLPGSEVGDYGDLTKVDATGASEQTAKQDKLTIKGPAASQKMAKTDKKNVDKYKDIIKKVAKEKNIDPAIIAAIISRETRGGTLLDNNGWGDNGNGFGLMQEVFQRTMQDLAMCKPMRTWTWAQQETTMLMM</sequence>
<name>A0A6P4XQV4_BRABE</name>
<dbReference type="OrthoDB" id="10021790at2759"/>
<evidence type="ECO:0000313" key="9">
    <source>
        <dbReference type="RefSeq" id="XP_019614493.1"/>
    </source>
</evidence>
<keyword evidence="8" id="KW-1185">Reference proteome</keyword>
<feature type="region of interest" description="Disordered" evidence="7">
    <location>
        <begin position="1"/>
        <end position="51"/>
    </location>
</feature>
<dbReference type="GO" id="GO:0050830">
    <property type="term" value="P:defense response to Gram-positive bacterium"/>
    <property type="evidence" value="ECO:0007669"/>
    <property type="project" value="TreeGrafter"/>
</dbReference>
<dbReference type="PANTHER" id="PTHR31698:SF8">
    <property type="entry name" value="LYSOZYME G-RELATED"/>
    <property type="match status" value="1"/>
</dbReference>
<evidence type="ECO:0000256" key="4">
    <source>
        <dbReference type="ARBA" id="ARBA00016485"/>
    </source>
</evidence>
<evidence type="ECO:0000256" key="3">
    <source>
        <dbReference type="ARBA" id="ARBA00012732"/>
    </source>
</evidence>
<evidence type="ECO:0000256" key="1">
    <source>
        <dbReference type="ARBA" id="ARBA00000632"/>
    </source>
</evidence>
<dbReference type="SUPFAM" id="SSF53955">
    <property type="entry name" value="Lysozyme-like"/>
    <property type="match status" value="1"/>
</dbReference>
<accession>A0A6P4XQV4</accession>
<dbReference type="InterPro" id="IPR023346">
    <property type="entry name" value="Lysozyme-like_dom_sf"/>
</dbReference>
<reference evidence="9" key="1">
    <citation type="submission" date="2025-08" db="UniProtKB">
        <authorList>
            <consortium name="RefSeq"/>
        </authorList>
    </citation>
    <scope>IDENTIFICATION</scope>
    <source>
        <tissue evidence="9">Gonad</tissue>
    </source>
</reference>
<dbReference type="PRINTS" id="PR00749">
    <property type="entry name" value="LYSOZYMEG"/>
</dbReference>
<evidence type="ECO:0000313" key="8">
    <source>
        <dbReference type="Proteomes" id="UP000515135"/>
    </source>
</evidence>
<dbReference type="Proteomes" id="UP000515135">
    <property type="component" value="Unplaced"/>
</dbReference>
<dbReference type="KEGG" id="bbel:109462391"/>
<keyword evidence="5" id="KW-0081">Bacteriolytic enzyme</keyword>
<keyword evidence="5" id="KW-0929">Antimicrobial</keyword>
<evidence type="ECO:0000256" key="2">
    <source>
        <dbReference type="ARBA" id="ARBA00008902"/>
    </source>
</evidence>
<dbReference type="GO" id="GO:0031640">
    <property type="term" value="P:killing of cells of another organism"/>
    <property type="evidence" value="ECO:0007669"/>
    <property type="project" value="UniProtKB-KW"/>
</dbReference>
<dbReference type="GeneID" id="109462391"/>
<evidence type="ECO:0000256" key="5">
    <source>
        <dbReference type="ARBA" id="ARBA00022638"/>
    </source>
</evidence>
<dbReference type="GO" id="GO:0003796">
    <property type="term" value="F:lysozyme activity"/>
    <property type="evidence" value="ECO:0007669"/>
    <property type="project" value="UniProtKB-EC"/>
</dbReference>
<gene>
    <name evidence="9" type="primary">LOC109462391</name>
</gene>
<dbReference type="GO" id="GO:0009253">
    <property type="term" value="P:peptidoglycan catabolic process"/>
    <property type="evidence" value="ECO:0007669"/>
    <property type="project" value="InterPro"/>
</dbReference>
<organism evidence="8 9">
    <name type="scientific">Branchiostoma belcheri</name>
    <name type="common">Amphioxus</name>
    <dbReference type="NCBI Taxonomy" id="7741"/>
    <lineage>
        <taxon>Eukaryota</taxon>
        <taxon>Metazoa</taxon>
        <taxon>Chordata</taxon>
        <taxon>Cephalochordata</taxon>
        <taxon>Leptocardii</taxon>
        <taxon>Amphioxiformes</taxon>
        <taxon>Branchiostomatidae</taxon>
        <taxon>Branchiostoma</taxon>
    </lineage>
</organism>
<dbReference type="InterPro" id="IPR002152">
    <property type="entry name" value="Glyco_hydro_23"/>
</dbReference>
<evidence type="ECO:0000256" key="6">
    <source>
        <dbReference type="ARBA" id="ARBA00031262"/>
    </source>
</evidence>
<proteinExistence type="inferred from homology"/>
<dbReference type="AlphaFoldDB" id="A0A6P4XQV4"/>